<gene>
    <name evidence="1" type="ORF">SCARUB_04537</name>
</gene>
<evidence type="ECO:0000313" key="1">
    <source>
        <dbReference type="EMBL" id="ODS30351.1"/>
    </source>
</evidence>
<proteinExistence type="predicted"/>
<dbReference type="Proteomes" id="UP000094056">
    <property type="component" value="Unassembled WGS sequence"/>
</dbReference>
<dbReference type="EMBL" id="MAYW01000239">
    <property type="protein sequence ID" value="ODS30351.1"/>
    <property type="molecule type" value="Genomic_DNA"/>
</dbReference>
<organism evidence="1 2">
    <name type="scientific">Candidatus Scalindua rubra</name>
    <dbReference type="NCBI Taxonomy" id="1872076"/>
    <lineage>
        <taxon>Bacteria</taxon>
        <taxon>Pseudomonadati</taxon>
        <taxon>Planctomycetota</taxon>
        <taxon>Candidatus Brocadiia</taxon>
        <taxon>Candidatus Brocadiales</taxon>
        <taxon>Candidatus Scalinduaceae</taxon>
        <taxon>Candidatus Scalindua</taxon>
    </lineage>
</organism>
<name>A0A1E3X3Z8_9BACT</name>
<protein>
    <submittedName>
        <fullName evidence="1">Iron (Metal) dependent repressor DtxR family protein</fullName>
    </submittedName>
</protein>
<evidence type="ECO:0000313" key="2">
    <source>
        <dbReference type="Proteomes" id="UP000094056"/>
    </source>
</evidence>
<sequence>MTEHKGEETLEHIWTLIVSLSELRSGDACRVVYIVTKFQDRSDIISGIGILPGIELKVHQRIPAFVLQIRQFSNMNIF</sequence>
<dbReference type="AlphaFoldDB" id="A0A1E3X3Z8"/>
<reference evidence="1 2" key="1">
    <citation type="submission" date="2016-07" db="EMBL/GenBank/DDBJ databases">
        <title>Draft genome of Scalindua rubra, obtained from a brine-seawater interface in the Red Sea, sheds light on salt adaptation in anammox bacteria.</title>
        <authorList>
            <person name="Speth D.R."/>
            <person name="Lagkouvardos I."/>
            <person name="Wang Y."/>
            <person name="Qian P.-Y."/>
            <person name="Dutilh B.E."/>
            <person name="Jetten M.S."/>
        </authorList>
    </citation>
    <scope>NUCLEOTIDE SEQUENCE [LARGE SCALE GENOMIC DNA]</scope>
    <source>
        <strain evidence="1">BSI-1</strain>
    </source>
</reference>
<accession>A0A1E3X3Z8</accession>
<comment type="caution">
    <text evidence="1">The sequence shown here is derived from an EMBL/GenBank/DDBJ whole genome shotgun (WGS) entry which is preliminary data.</text>
</comment>